<dbReference type="InterPro" id="IPR027379">
    <property type="entry name" value="CLS_N"/>
</dbReference>
<proteinExistence type="predicted"/>
<keyword evidence="4 6" id="KW-1133">Transmembrane helix</keyword>
<evidence type="ECO:0000256" key="6">
    <source>
        <dbReference type="SAM" id="Phobius"/>
    </source>
</evidence>
<evidence type="ECO:0000313" key="9">
    <source>
        <dbReference type="Proteomes" id="UP000004208"/>
    </source>
</evidence>
<evidence type="ECO:0000313" key="8">
    <source>
        <dbReference type="EMBL" id="EFK54406.1"/>
    </source>
</evidence>
<dbReference type="AlphaFoldDB" id="D7WE52"/>
<evidence type="ECO:0000256" key="1">
    <source>
        <dbReference type="ARBA" id="ARBA00004651"/>
    </source>
</evidence>
<evidence type="ECO:0000256" key="3">
    <source>
        <dbReference type="ARBA" id="ARBA00022692"/>
    </source>
</evidence>
<name>D7WE52_9CORY</name>
<keyword evidence="3 6" id="KW-0812">Transmembrane</keyword>
<keyword evidence="5 6" id="KW-0472">Membrane</keyword>
<evidence type="ECO:0000256" key="4">
    <source>
        <dbReference type="ARBA" id="ARBA00022989"/>
    </source>
</evidence>
<dbReference type="RefSeq" id="WP_005291223.1">
    <property type="nucleotide sequence ID" value="NZ_CM000961.1"/>
</dbReference>
<dbReference type="Pfam" id="PF13396">
    <property type="entry name" value="PLDc_N"/>
    <property type="match status" value="1"/>
</dbReference>
<feature type="domain" description="Cardiolipin synthase N-terminal" evidence="7">
    <location>
        <begin position="32"/>
        <end position="74"/>
    </location>
</feature>
<evidence type="ECO:0000259" key="7">
    <source>
        <dbReference type="Pfam" id="PF13396"/>
    </source>
</evidence>
<evidence type="ECO:0000256" key="5">
    <source>
        <dbReference type="ARBA" id="ARBA00023136"/>
    </source>
</evidence>
<accession>D7WE52</accession>
<dbReference type="STRING" id="585529.HMPREF0291_12064"/>
<dbReference type="EMBL" id="ACLJ02000003">
    <property type="protein sequence ID" value="EFK54406.1"/>
    <property type="molecule type" value="Genomic_DNA"/>
</dbReference>
<organism evidence="8 9">
    <name type="scientific">Corynebacterium genitalium ATCC 33030</name>
    <dbReference type="NCBI Taxonomy" id="585529"/>
    <lineage>
        <taxon>Bacteria</taxon>
        <taxon>Bacillati</taxon>
        <taxon>Actinomycetota</taxon>
        <taxon>Actinomycetes</taxon>
        <taxon>Mycobacteriales</taxon>
        <taxon>Corynebacteriaceae</taxon>
        <taxon>Corynebacterium</taxon>
    </lineage>
</organism>
<reference evidence="8" key="1">
    <citation type="submission" date="2010-06" db="EMBL/GenBank/DDBJ databases">
        <authorList>
            <person name="Muzny D."/>
            <person name="Qin X."/>
            <person name="Buhay C."/>
            <person name="Dugan-Rocha S."/>
            <person name="Ding Y."/>
            <person name="Chen G."/>
            <person name="Hawes A."/>
            <person name="Holder M."/>
            <person name="Jhangiani S."/>
            <person name="Johnson A."/>
            <person name="Khan Z."/>
            <person name="Li Z."/>
            <person name="Liu W."/>
            <person name="Liu X."/>
            <person name="Perez L."/>
            <person name="Shen H."/>
            <person name="Wang Q."/>
            <person name="Watt J."/>
            <person name="Xi L."/>
            <person name="Xin Y."/>
            <person name="Zhou J."/>
            <person name="Deng J."/>
            <person name="Jiang H."/>
            <person name="Liu Y."/>
            <person name="Qu J."/>
            <person name="Song X.-Z."/>
            <person name="Zhang L."/>
            <person name="Villasana D."/>
            <person name="Johnson A."/>
            <person name="Liu J."/>
            <person name="Liyanage D."/>
            <person name="Lorensuhewa L."/>
            <person name="Robinson T."/>
            <person name="Song A."/>
            <person name="Song B.-B."/>
            <person name="Dinh H."/>
            <person name="Thornton R."/>
            <person name="Coyle M."/>
            <person name="Francisco L."/>
            <person name="Jackson L."/>
            <person name="Javaid M."/>
            <person name="Korchina V."/>
            <person name="Kovar C."/>
            <person name="Mata R."/>
            <person name="Mathew T."/>
            <person name="Ngo R."/>
            <person name="Nguyen L."/>
            <person name="Nguyen N."/>
            <person name="Okwuonu G."/>
            <person name="Ongeri F."/>
            <person name="Pham C."/>
            <person name="Simmons D."/>
            <person name="Wilczek-Boney K."/>
            <person name="Hale W."/>
            <person name="Jakkamsetti A."/>
            <person name="Pham P."/>
            <person name="Ruth R."/>
            <person name="San Lucas F."/>
            <person name="Warren J."/>
            <person name="Zhang J."/>
            <person name="Zhao Z."/>
            <person name="Zhou C."/>
            <person name="Zhu D."/>
            <person name="Lee S."/>
            <person name="Bess C."/>
            <person name="Blankenburg K."/>
            <person name="Forbes L."/>
            <person name="Fu Q."/>
            <person name="Gubbala S."/>
            <person name="Hirani K."/>
            <person name="Jayaseelan J.C."/>
            <person name="Lara F."/>
            <person name="Munidasa M."/>
            <person name="Palculict T."/>
            <person name="Patil S."/>
            <person name="Pu L.-L."/>
            <person name="Saada N."/>
            <person name="Tang L."/>
            <person name="Weissenberger G."/>
            <person name="Zhu Y."/>
            <person name="Hemphill L."/>
            <person name="Shang Y."/>
            <person name="Youmans B."/>
            <person name="Ayvaz T."/>
            <person name="Ross M."/>
            <person name="Santibanez J."/>
            <person name="Aqrawi P."/>
            <person name="Gross S."/>
            <person name="Joshi V."/>
            <person name="Fowler G."/>
            <person name="Nazareth L."/>
            <person name="Reid J."/>
            <person name="Worley K."/>
            <person name="Petrosino J."/>
            <person name="Highlander S."/>
            <person name="Gibbs R."/>
        </authorList>
    </citation>
    <scope>NUCLEOTIDE SEQUENCE [LARGE SCALE GENOMIC DNA]</scope>
    <source>
        <strain evidence="8">ATCC 33030</strain>
    </source>
</reference>
<keyword evidence="2" id="KW-1003">Cell membrane</keyword>
<dbReference type="HOGENOM" id="CLU_2342007_0_0_11"/>
<gene>
    <name evidence="8" type="ORF">HMPREF0291_12064</name>
</gene>
<feature type="transmembrane region" description="Helical" evidence="6">
    <location>
        <begin position="20"/>
        <end position="41"/>
    </location>
</feature>
<evidence type="ECO:0000256" key="2">
    <source>
        <dbReference type="ARBA" id="ARBA00022475"/>
    </source>
</evidence>
<dbReference type="GO" id="GO:0005886">
    <property type="term" value="C:plasma membrane"/>
    <property type="evidence" value="ECO:0007669"/>
    <property type="project" value="UniProtKB-SubCell"/>
</dbReference>
<sequence length="97" mass="10685">MVLVASDPIISGDTAFGLGFLFMMLLGVAAVVLFFWALFSIILDKGLQPAPKLLWVIVVLLLPVIGPLLWIFLGHKVGRHTTPLQPGQEPPPWERKD</sequence>
<keyword evidence="9" id="KW-1185">Reference proteome</keyword>
<protein>
    <recommendedName>
        <fullName evidence="7">Cardiolipin synthase N-terminal domain-containing protein</fullName>
    </recommendedName>
</protein>
<comment type="caution">
    <text evidence="8">The sequence shown here is derived from an EMBL/GenBank/DDBJ whole genome shotgun (WGS) entry which is preliminary data.</text>
</comment>
<comment type="subcellular location">
    <subcellularLocation>
        <location evidence="1">Cell membrane</location>
        <topology evidence="1">Multi-pass membrane protein</topology>
    </subcellularLocation>
</comment>
<dbReference type="Proteomes" id="UP000004208">
    <property type="component" value="Unassembled WGS sequence"/>
</dbReference>
<feature type="transmembrane region" description="Helical" evidence="6">
    <location>
        <begin position="53"/>
        <end position="73"/>
    </location>
</feature>